<comment type="similarity">
    <text evidence="1">Belongs to the IF-3 family.</text>
</comment>
<dbReference type="PANTHER" id="PTHR10938:SF0">
    <property type="entry name" value="TRANSLATION INITIATION FACTOR IF-3, MITOCHONDRIAL"/>
    <property type="match status" value="1"/>
</dbReference>
<gene>
    <name evidence="5" type="ORF">GMORB2_2639</name>
</gene>
<evidence type="ECO:0000256" key="2">
    <source>
        <dbReference type="ARBA" id="ARBA00022540"/>
    </source>
</evidence>
<feature type="domain" description="Translation initiation factor 3 C-terminal" evidence="4">
    <location>
        <begin position="179"/>
        <end position="251"/>
    </location>
</feature>
<dbReference type="AlphaFoldDB" id="A0A9P4YPA8"/>
<sequence length="271" mass="30375">MRSLAAGARCAPRRLLFQKTTTGPLPLWTRQSYGLVNLTASTTLLWRSFNQSGAGLARRQVDVLEERQKALEEEEKIDRRYTLSDYMDKTGRDRLPRDHEITDPKIMVLDGGSVEGPLATRFVLTKLNDGESLRMVQPYVPAKGDAPVRYALCKIVDSEEAYRADKERKERKKKTAKPKNKEVELSWSISEHDLLTKMRQVSGFLAKGYKVELVVGKKKGSRTVSEKDGQALVTKVKKEVEAAEGFEAKPAQGAVGATLRLYFEGKKSTAQ</sequence>
<dbReference type="GO" id="GO:0005739">
    <property type="term" value="C:mitochondrion"/>
    <property type="evidence" value="ECO:0007669"/>
    <property type="project" value="TreeGrafter"/>
</dbReference>
<dbReference type="Proteomes" id="UP000749293">
    <property type="component" value="Unassembled WGS sequence"/>
</dbReference>
<dbReference type="GO" id="GO:0070124">
    <property type="term" value="P:mitochondrial translational initiation"/>
    <property type="evidence" value="ECO:0007669"/>
    <property type="project" value="TreeGrafter"/>
</dbReference>
<dbReference type="InterPro" id="IPR019815">
    <property type="entry name" value="Translation_initiation_fac_3_C"/>
</dbReference>
<name>A0A9P4YPA8_9HYPO</name>
<keyword evidence="6" id="KW-1185">Reference proteome</keyword>
<evidence type="ECO:0000256" key="3">
    <source>
        <dbReference type="ARBA" id="ARBA00022917"/>
    </source>
</evidence>
<reference evidence="5" key="1">
    <citation type="submission" date="2020-03" db="EMBL/GenBank/DDBJ databases">
        <title>Site-based positive gene gene selection in Geosmithia morbida across the United States reveals a broad range of putative effectors and factors for local host and environmental adapation.</title>
        <authorList>
            <person name="Onufrak A."/>
            <person name="Murdoch R.W."/>
            <person name="Gazis R."/>
            <person name="Huff M."/>
            <person name="Staton M."/>
            <person name="Klingeman W."/>
            <person name="Hadziabdic D."/>
        </authorList>
    </citation>
    <scope>NUCLEOTIDE SEQUENCE</scope>
    <source>
        <strain evidence="5">1262</strain>
    </source>
</reference>
<keyword evidence="2 5" id="KW-0396">Initiation factor</keyword>
<dbReference type="RefSeq" id="XP_035319288.1">
    <property type="nucleotide sequence ID" value="XM_035464618.1"/>
</dbReference>
<dbReference type="Pfam" id="PF00707">
    <property type="entry name" value="IF3_C"/>
    <property type="match status" value="1"/>
</dbReference>
<evidence type="ECO:0000259" key="4">
    <source>
        <dbReference type="Pfam" id="PF00707"/>
    </source>
</evidence>
<dbReference type="OrthoDB" id="21573at2759"/>
<organism evidence="5 6">
    <name type="scientific">Geosmithia morbida</name>
    <dbReference type="NCBI Taxonomy" id="1094350"/>
    <lineage>
        <taxon>Eukaryota</taxon>
        <taxon>Fungi</taxon>
        <taxon>Dikarya</taxon>
        <taxon>Ascomycota</taxon>
        <taxon>Pezizomycotina</taxon>
        <taxon>Sordariomycetes</taxon>
        <taxon>Hypocreomycetidae</taxon>
        <taxon>Hypocreales</taxon>
        <taxon>Bionectriaceae</taxon>
        <taxon>Geosmithia</taxon>
    </lineage>
</organism>
<keyword evidence="3" id="KW-0648">Protein biosynthesis</keyword>
<dbReference type="GO" id="GO:0032790">
    <property type="term" value="P:ribosome disassembly"/>
    <property type="evidence" value="ECO:0007669"/>
    <property type="project" value="TreeGrafter"/>
</dbReference>
<comment type="caution">
    <text evidence="5">The sequence shown here is derived from an EMBL/GenBank/DDBJ whole genome shotgun (WGS) entry which is preliminary data.</text>
</comment>
<dbReference type="EMBL" id="JAANYQ010000015">
    <property type="protein sequence ID" value="KAF4120636.1"/>
    <property type="molecule type" value="Genomic_DNA"/>
</dbReference>
<dbReference type="GeneID" id="55968869"/>
<protein>
    <submittedName>
        <fullName evidence="5">Translation initiation factor IF-3</fullName>
    </submittedName>
</protein>
<evidence type="ECO:0000256" key="1">
    <source>
        <dbReference type="ARBA" id="ARBA00005439"/>
    </source>
</evidence>
<dbReference type="GO" id="GO:0043022">
    <property type="term" value="F:ribosome binding"/>
    <property type="evidence" value="ECO:0007669"/>
    <property type="project" value="TreeGrafter"/>
</dbReference>
<dbReference type="SUPFAM" id="SSF55200">
    <property type="entry name" value="Translation initiation factor IF3, C-terminal domain"/>
    <property type="match status" value="1"/>
</dbReference>
<accession>A0A9P4YPA8</accession>
<dbReference type="Gene3D" id="3.30.110.10">
    <property type="entry name" value="Translation initiation factor 3 (IF-3), C-terminal domain"/>
    <property type="match status" value="1"/>
</dbReference>
<proteinExistence type="inferred from homology"/>
<dbReference type="PANTHER" id="PTHR10938">
    <property type="entry name" value="TRANSLATION INITIATION FACTOR IF-3"/>
    <property type="match status" value="1"/>
</dbReference>
<dbReference type="GO" id="GO:0003743">
    <property type="term" value="F:translation initiation factor activity"/>
    <property type="evidence" value="ECO:0007669"/>
    <property type="project" value="UniProtKB-KW"/>
</dbReference>
<dbReference type="InterPro" id="IPR001288">
    <property type="entry name" value="Translation_initiation_fac_3"/>
</dbReference>
<dbReference type="InterPro" id="IPR036788">
    <property type="entry name" value="T_IF-3_C_sf"/>
</dbReference>
<evidence type="ECO:0000313" key="6">
    <source>
        <dbReference type="Proteomes" id="UP000749293"/>
    </source>
</evidence>
<evidence type="ECO:0000313" key="5">
    <source>
        <dbReference type="EMBL" id="KAF4120636.1"/>
    </source>
</evidence>